<comment type="similarity">
    <text evidence="2 12">Belongs to the HAK/KUP transporter (TC 2.A.72) family.</text>
</comment>
<evidence type="ECO:0000256" key="1">
    <source>
        <dbReference type="ARBA" id="ARBA00004141"/>
    </source>
</evidence>
<feature type="transmembrane region" description="Helical" evidence="12">
    <location>
        <begin position="248"/>
        <end position="268"/>
    </location>
</feature>
<evidence type="ECO:0000256" key="6">
    <source>
        <dbReference type="ARBA" id="ARBA00022692"/>
    </source>
</evidence>
<keyword evidence="6 12" id="KW-0812">Transmembrane</keyword>
<feature type="transmembrane region" description="Helical" evidence="12">
    <location>
        <begin position="395"/>
        <end position="419"/>
    </location>
</feature>
<dbReference type="Pfam" id="PF22776">
    <property type="entry name" value="K_trans_C"/>
    <property type="match status" value="1"/>
</dbReference>
<reference evidence="15 16" key="1">
    <citation type="submission" date="2019-02" db="EMBL/GenBank/DDBJ databases">
        <title>Genomic Encyclopedia of Type Strains, Phase IV (KMG-IV): sequencing the most valuable type-strain genomes for metagenomic binning, comparative biology and taxonomic classification.</title>
        <authorList>
            <person name="Goeker M."/>
        </authorList>
    </citation>
    <scope>NUCLEOTIDE SEQUENCE [LARGE SCALE GENOMIC DNA]</scope>
    <source>
        <strain evidence="15 16">DSM 105135</strain>
    </source>
</reference>
<protein>
    <recommendedName>
        <fullName evidence="12">Probable potassium transport system protein Kup</fullName>
    </recommendedName>
</protein>
<feature type="transmembrane region" description="Helical" evidence="12">
    <location>
        <begin position="340"/>
        <end position="360"/>
    </location>
</feature>
<feature type="transmembrane region" description="Helical" evidence="12">
    <location>
        <begin position="288"/>
        <end position="312"/>
    </location>
</feature>
<feature type="domain" description="K+ potassium transporter integral membrane" evidence="13">
    <location>
        <begin position="13"/>
        <end position="466"/>
    </location>
</feature>
<keyword evidence="10 12" id="KW-0406">Ion transport</keyword>
<dbReference type="HAMAP" id="MF_01522">
    <property type="entry name" value="Kup"/>
    <property type="match status" value="1"/>
</dbReference>
<feature type="transmembrane region" description="Helical" evidence="12">
    <location>
        <begin position="215"/>
        <end position="236"/>
    </location>
</feature>
<evidence type="ECO:0000313" key="15">
    <source>
        <dbReference type="EMBL" id="RZU45060.1"/>
    </source>
</evidence>
<dbReference type="PANTHER" id="PTHR30540">
    <property type="entry name" value="OSMOTIC STRESS POTASSIUM TRANSPORTER"/>
    <property type="match status" value="1"/>
</dbReference>
<proteinExistence type="inferred from homology"/>
<keyword evidence="3 12" id="KW-0813">Transport</keyword>
<dbReference type="Proteomes" id="UP000292423">
    <property type="component" value="Unassembled WGS sequence"/>
</dbReference>
<keyword evidence="9 12" id="KW-1133">Transmembrane helix</keyword>
<dbReference type="Pfam" id="PF02705">
    <property type="entry name" value="K_trans"/>
    <property type="match status" value="1"/>
</dbReference>
<evidence type="ECO:0000256" key="8">
    <source>
        <dbReference type="ARBA" id="ARBA00022958"/>
    </source>
</evidence>
<dbReference type="InterPro" id="IPR053952">
    <property type="entry name" value="K_trans_C"/>
</dbReference>
<evidence type="ECO:0000256" key="2">
    <source>
        <dbReference type="ARBA" id="ARBA00007019"/>
    </source>
</evidence>
<evidence type="ECO:0000256" key="4">
    <source>
        <dbReference type="ARBA" id="ARBA00022475"/>
    </source>
</evidence>
<dbReference type="GO" id="GO:0015293">
    <property type="term" value="F:symporter activity"/>
    <property type="evidence" value="ECO:0007669"/>
    <property type="project" value="UniProtKB-UniRule"/>
</dbReference>
<dbReference type="AlphaFoldDB" id="A0A4Q7Z421"/>
<evidence type="ECO:0000256" key="10">
    <source>
        <dbReference type="ARBA" id="ARBA00023065"/>
    </source>
</evidence>
<evidence type="ECO:0000259" key="13">
    <source>
        <dbReference type="Pfam" id="PF02705"/>
    </source>
</evidence>
<keyword evidence="16" id="KW-1185">Reference proteome</keyword>
<feature type="transmembrane region" description="Helical" evidence="12">
    <location>
        <begin position="47"/>
        <end position="71"/>
    </location>
</feature>
<feature type="transmembrane region" description="Helical" evidence="12">
    <location>
        <begin position="101"/>
        <end position="122"/>
    </location>
</feature>
<gene>
    <name evidence="12" type="primary">kup</name>
    <name evidence="15" type="ORF">EV700_1869</name>
</gene>
<feature type="domain" description="K+ potassium transporter C-terminal" evidence="14">
    <location>
        <begin position="477"/>
        <end position="624"/>
    </location>
</feature>
<evidence type="ECO:0000313" key="16">
    <source>
        <dbReference type="Proteomes" id="UP000292423"/>
    </source>
</evidence>
<dbReference type="RefSeq" id="WP_130413042.1">
    <property type="nucleotide sequence ID" value="NZ_SHKX01000012.1"/>
</dbReference>
<evidence type="ECO:0000256" key="5">
    <source>
        <dbReference type="ARBA" id="ARBA00022538"/>
    </source>
</evidence>
<comment type="subcellular location">
    <subcellularLocation>
        <location evidence="12">Cell membrane</location>
        <topology evidence="12">Multi-pass membrane protein</topology>
    </subcellularLocation>
    <subcellularLocation>
        <location evidence="1">Membrane</location>
        <topology evidence="1">Multi-pass membrane protein</topology>
    </subcellularLocation>
</comment>
<organism evidence="15 16">
    <name type="scientific">Fluviicoccus keumensis</name>
    <dbReference type="NCBI Taxonomy" id="1435465"/>
    <lineage>
        <taxon>Bacteria</taxon>
        <taxon>Pseudomonadati</taxon>
        <taxon>Pseudomonadota</taxon>
        <taxon>Gammaproteobacteria</taxon>
        <taxon>Moraxellales</taxon>
        <taxon>Moraxellaceae</taxon>
        <taxon>Fluviicoccus</taxon>
    </lineage>
</organism>
<feature type="transmembrane region" description="Helical" evidence="12">
    <location>
        <begin position="366"/>
        <end position="388"/>
    </location>
</feature>
<dbReference type="GO" id="GO:0005886">
    <property type="term" value="C:plasma membrane"/>
    <property type="evidence" value="ECO:0007669"/>
    <property type="project" value="UniProtKB-SubCell"/>
</dbReference>
<keyword evidence="7 12" id="KW-0769">Symport</keyword>
<dbReference type="EMBL" id="SHKX01000012">
    <property type="protein sequence ID" value="RZU45060.1"/>
    <property type="molecule type" value="Genomic_DNA"/>
</dbReference>
<comment type="caution">
    <text evidence="15">The sequence shown here is derived from an EMBL/GenBank/DDBJ whole genome shotgun (WGS) entry which is preliminary data.</text>
</comment>
<dbReference type="GO" id="GO:0015079">
    <property type="term" value="F:potassium ion transmembrane transporter activity"/>
    <property type="evidence" value="ECO:0007669"/>
    <property type="project" value="UniProtKB-UniRule"/>
</dbReference>
<keyword evidence="4 12" id="KW-1003">Cell membrane</keyword>
<dbReference type="InterPro" id="IPR003855">
    <property type="entry name" value="K+_transporter"/>
</dbReference>
<dbReference type="PANTHER" id="PTHR30540:SF79">
    <property type="entry name" value="LOW AFFINITY POTASSIUM TRANSPORT SYSTEM PROTEIN KUP"/>
    <property type="match status" value="1"/>
</dbReference>
<keyword evidence="11 12" id="KW-0472">Membrane</keyword>
<evidence type="ECO:0000256" key="12">
    <source>
        <dbReference type="HAMAP-Rule" id="MF_01522"/>
    </source>
</evidence>
<evidence type="ECO:0000259" key="14">
    <source>
        <dbReference type="Pfam" id="PF22776"/>
    </source>
</evidence>
<name>A0A4Q7Z421_9GAMM</name>
<feature type="transmembrane region" description="Helical" evidence="12">
    <location>
        <begin position="172"/>
        <end position="195"/>
    </location>
</feature>
<keyword evidence="8 12" id="KW-0630">Potassium</keyword>
<comment type="catalytic activity">
    <reaction evidence="12">
        <text>K(+)(in) + H(+)(in) = K(+)(out) + H(+)(out)</text>
        <dbReference type="Rhea" id="RHEA:28490"/>
        <dbReference type="ChEBI" id="CHEBI:15378"/>
        <dbReference type="ChEBI" id="CHEBI:29103"/>
    </reaction>
</comment>
<evidence type="ECO:0000256" key="3">
    <source>
        <dbReference type="ARBA" id="ARBA00022448"/>
    </source>
</evidence>
<evidence type="ECO:0000256" key="7">
    <source>
        <dbReference type="ARBA" id="ARBA00022847"/>
    </source>
</evidence>
<comment type="function">
    <text evidence="12">Transport of potassium into the cell. Likely operates as a K(+):H(+) symporter.</text>
</comment>
<dbReference type="InterPro" id="IPR053951">
    <property type="entry name" value="K_trans_N"/>
</dbReference>
<sequence length="625" mass="67122">MTASTSRHRLPLLALTALGVVYGDIGTSPLYALKEVFAGAQHAVPITHAHILGVLSVIFWSLIGVVSLKYVSFVMRADNRGEGGIMALMALVLRGARDKPYAPVLMLAGLFGAALFYGDGAITPAISVLSAMEGLEIGTPAFKPYIVPLTIAVLALLFAFQKHGTARVGSLFGPVVVVWFATLGALGVNGIAANPEVLQALNPRHALGFFQAEPTIAFLSLGAVFLTLTGAEALYADMGHFGRKPVQLAWFGLVLPSLTLNYFGQGALLLANPAAIDNPFYRLAPEWAIYPLVGLATLATVIASQAVISGVYSITHQAMQLGYVPRVAVQHTSDREAGQIYLPGINWLLFLAVVALVLGFESSTRLAAAYGIAVCGTMIITTLLTFVVMRHIWGWGLAASLLVSGLFMTVDLAFLAANITKIADGGWLPLVLGGGLFVLMTSWKRGQALLRARLDTEALPLADFIDQVADHVPTTVPGTAIFLTPQPAAAPHALLHSLKHYKSLHERIIILTVATLDIPYAAPQQPLTVERLNDRFYRVVIRHGFMEETDLPAILPLCSRQGLELDLMDCTFFLGRETLLPQRGSAMAYWRELLFAAMFRNAGNAAAHFHLPPNRVVEVGAQIAL</sequence>
<accession>A0A4Q7Z421</accession>
<dbReference type="OrthoDB" id="9805577at2"/>
<evidence type="ECO:0000256" key="11">
    <source>
        <dbReference type="ARBA" id="ARBA00023136"/>
    </source>
</evidence>
<feature type="transmembrane region" description="Helical" evidence="12">
    <location>
        <begin position="142"/>
        <end position="160"/>
    </location>
</feature>
<dbReference type="InterPro" id="IPR023051">
    <property type="entry name" value="Kup"/>
</dbReference>
<evidence type="ECO:0000256" key="9">
    <source>
        <dbReference type="ARBA" id="ARBA00022989"/>
    </source>
</evidence>
<feature type="transmembrane region" description="Helical" evidence="12">
    <location>
        <begin position="425"/>
        <end position="443"/>
    </location>
</feature>
<keyword evidence="5 12" id="KW-0633">Potassium transport</keyword>